<dbReference type="GeneID" id="112277968"/>
<dbReference type="AlphaFoldDB" id="A0A7I4CSH5"/>
<dbReference type="Gene3D" id="3.40.30.10">
    <property type="entry name" value="Glutaredoxin"/>
    <property type="match status" value="1"/>
</dbReference>
<evidence type="ECO:0000259" key="7">
    <source>
        <dbReference type="Pfam" id="PF00462"/>
    </source>
</evidence>
<evidence type="ECO:0000256" key="1">
    <source>
        <dbReference type="ARBA" id="ARBA00008983"/>
    </source>
</evidence>
<dbReference type="SUPFAM" id="SSF52833">
    <property type="entry name" value="Thioredoxin-like"/>
    <property type="match status" value="1"/>
</dbReference>
<dbReference type="InterPro" id="IPR036249">
    <property type="entry name" value="Thioredoxin-like_sf"/>
</dbReference>
<dbReference type="GO" id="GO:0051537">
    <property type="term" value="F:2 iron, 2 sulfur cluster binding"/>
    <property type="evidence" value="ECO:0007669"/>
    <property type="project" value="UniProtKB-KW"/>
</dbReference>
<dbReference type="PROSITE" id="PS51354">
    <property type="entry name" value="GLUTAREDOXIN_2"/>
    <property type="match status" value="1"/>
</dbReference>
<dbReference type="CDD" id="cd03028">
    <property type="entry name" value="GRX_PICOT_like"/>
    <property type="match status" value="1"/>
</dbReference>
<feature type="domain" description="Glutaredoxin" evidence="7">
    <location>
        <begin position="79"/>
        <end position="143"/>
    </location>
</feature>
<proteinExistence type="inferred from homology"/>
<dbReference type="EMBL" id="ABEU02000026">
    <property type="status" value="NOT_ANNOTATED_CDS"/>
    <property type="molecule type" value="Genomic_DNA"/>
</dbReference>
<keyword evidence="4" id="KW-0408">Iron</keyword>
<dbReference type="GO" id="GO:0005759">
    <property type="term" value="C:mitochondrial matrix"/>
    <property type="evidence" value="ECO:0000318"/>
    <property type="project" value="GO_Central"/>
</dbReference>
<dbReference type="InterPro" id="IPR002109">
    <property type="entry name" value="Glutaredoxin"/>
</dbReference>
<dbReference type="FunFam" id="3.40.30.10:FF:000005">
    <property type="entry name" value="Glutaredoxin 5"/>
    <property type="match status" value="1"/>
</dbReference>
<evidence type="ECO:0000256" key="4">
    <source>
        <dbReference type="ARBA" id="ARBA00023004"/>
    </source>
</evidence>
<reference evidence="8" key="3">
    <citation type="submission" date="2020-12" db="UniProtKB">
        <authorList>
            <consortium name="EnsemblPlants"/>
        </authorList>
    </citation>
    <scope>IDENTIFICATION</scope>
</reference>
<dbReference type="Proteomes" id="UP000006727">
    <property type="component" value="Chromosome 26"/>
</dbReference>
<dbReference type="Gramene" id="Pp3c26_14030V3.2">
    <property type="protein sequence ID" value="Pp3c26_14030V3.2"/>
    <property type="gene ID" value="Pp3c26_14030"/>
</dbReference>
<evidence type="ECO:0000256" key="6">
    <source>
        <dbReference type="ARBA" id="ARBA00023284"/>
    </source>
</evidence>
<dbReference type="OMA" id="CAFSKRM"/>
<sequence length="169" mass="18806">MLSTRGRAWSQLLRVAASCSNASSPFANRDRVPWLQQRAGISITGDGADSHDDFKPVHKGDAGVSVQEHIERDVKENPVLIYMKGVPDAPQCGFSAMVVHILDEYGVRYKTRNVLSDPELRNAIKEYSNWPTIPQVYVNGEFVGGSDILISMHRSGELKTLLKDVKNIR</sequence>
<keyword evidence="2" id="KW-0001">2Fe-2S</keyword>
<reference evidence="8 9" key="1">
    <citation type="journal article" date="2008" name="Science">
        <title>The Physcomitrella genome reveals evolutionary insights into the conquest of land by plants.</title>
        <authorList>
            <person name="Rensing S."/>
            <person name="Lang D."/>
            <person name="Zimmer A."/>
            <person name="Terry A."/>
            <person name="Salamov A."/>
            <person name="Shapiro H."/>
            <person name="Nishiyama T."/>
            <person name="Perroud P.-F."/>
            <person name="Lindquist E."/>
            <person name="Kamisugi Y."/>
            <person name="Tanahashi T."/>
            <person name="Sakakibara K."/>
            <person name="Fujita T."/>
            <person name="Oishi K."/>
            <person name="Shin-I T."/>
            <person name="Kuroki Y."/>
            <person name="Toyoda A."/>
            <person name="Suzuki Y."/>
            <person name="Hashimoto A."/>
            <person name="Yamaguchi K."/>
            <person name="Sugano A."/>
            <person name="Kohara Y."/>
            <person name="Fujiyama A."/>
            <person name="Anterola A."/>
            <person name="Aoki S."/>
            <person name="Ashton N."/>
            <person name="Barbazuk W.B."/>
            <person name="Barker E."/>
            <person name="Bennetzen J."/>
            <person name="Bezanilla M."/>
            <person name="Blankenship R."/>
            <person name="Cho S.H."/>
            <person name="Dutcher S."/>
            <person name="Estelle M."/>
            <person name="Fawcett J.A."/>
            <person name="Gundlach H."/>
            <person name="Hanada K."/>
            <person name="Heyl A."/>
            <person name="Hicks K.A."/>
            <person name="Hugh J."/>
            <person name="Lohr M."/>
            <person name="Mayer K."/>
            <person name="Melkozernov A."/>
            <person name="Murata T."/>
            <person name="Nelson D."/>
            <person name="Pils B."/>
            <person name="Prigge M."/>
            <person name="Reiss B."/>
            <person name="Renner T."/>
            <person name="Rombauts S."/>
            <person name="Rushton P."/>
            <person name="Sanderfoot A."/>
            <person name="Schween G."/>
            <person name="Shiu S.-H."/>
            <person name="Stueber K."/>
            <person name="Theodoulou F.L."/>
            <person name="Tu H."/>
            <person name="Van de Peer Y."/>
            <person name="Verrier P.J."/>
            <person name="Waters E."/>
            <person name="Wood A."/>
            <person name="Yang L."/>
            <person name="Cove D."/>
            <person name="Cuming A."/>
            <person name="Hasebe M."/>
            <person name="Lucas S."/>
            <person name="Mishler D.B."/>
            <person name="Reski R."/>
            <person name="Grigoriev I."/>
            <person name="Quatrano R.S."/>
            <person name="Boore J.L."/>
        </authorList>
    </citation>
    <scope>NUCLEOTIDE SEQUENCE [LARGE SCALE GENOMIC DNA]</scope>
    <source>
        <strain evidence="8 9">cv. Gransden 2004</strain>
    </source>
</reference>
<evidence type="ECO:0000313" key="8">
    <source>
        <dbReference type="EnsemblPlants" id="Pp3c26_14030V3.2"/>
    </source>
</evidence>
<dbReference type="Pfam" id="PF00462">
    <property type="entry name" value="Glutaredoxin"/>
    <property type="match status" value="1"/>
</dbReference>
<keyword evidence="5" id="KW-0411">Iron-sulfur</keyword>
<dbReference type="GO" id="GO:0046872">
    <property type="term" value="F:metal ion binding"/>
    <property type="evidence" value="ECO:0007669"/>
    <property type="project" value="UniProtKB-KW"/>
</dbReference>
<dbReference type="RefSeq" id="XP_024366663.1">
    <property type="nucleotide sequence ID" value="XM_024510895.2"/>
</dbReference>
<comment type="similarity">
    <text evidence="1">Belongs to the glutaredoxin family. CGFS subfamily.</text>
</comment>
<evidence type="ECO:0000256" key="5">
    <source>
        <dbReference type="ARBA" id="ARBA00023014"/>
    </source>
</evidence>
<accession>A0A7I4CSH5</accession>
<dbReference type="PANTHER" id="PTHR10293">
    <property type="entry name" value="GLUTAREDOXIN FAMILY MEMBER"/>
    <property type="match status" value="1"/>
</dbReference>
<organism evidence="8 9">
    <name type="scientific">Physcomitrium patens</name>
    <name type="common">Spreading-leaved earth moss</name>
    <name type="synonym">Physcomitrella patens</name>
    <dbReference type="NCBI Taxonomy" id="3218"/>
    <lineage>
        <taxon>Eukaryota</taxon>
        <taxon>Viridiplantae</taxon>
        <taxon>Streptophyta</taxon>
        <taxon>Embryophyta</taxon>
        <taxon>Bryophyta</taxon>
        <taxon>Bryophytina</taxon>
        <taxon>Bryopsida</taxon>
        <taxon>Funariidae</taxon>
        <taxon>Funariales</taxon>
        <taxon>Funariaceae</taxon>
        <taxon>Physcomitrium</taxon>
    </lineage>
</organism>
<dbReference type="PANTHER" id="PTHR10293:SF16">
    <property type="entry name" value="GLUTAREDOXIN-RELATED PROTEIN 5, MITOCHONDRIAL"/>
    <property type="match status" value="1"/>
</dbReference>
<keyword evidence="9" id="KW-1185">Reference proteome</keyword>
<dbReference type="KEGG" id="ppp:112277968"/>
<dbReference type="InterPro" id="IPR004480">
    <property type="entry name" value="Monothiol_GRX-rel"/>
</dbReference>
<keyword evidence="6" id="KW-0676">Redox-active center</keyword>
<evidence type="ECO:0000256" key="2">
    <source>
        <dbReference type="ARBA" id="ARBA00022714"/>
    </source>
</evidence>
<protein>
    <recommendedName>
        <fullName evidence="7">Glutaredoxin domain-containing protein</fullName>
    </recommendedName>
</protein>
<dbReference type="FunCoup" id="A0A7I4CSH5">
    <property type="interactions" value="2518"/>
</dbReference>
<evidence type="ECO:0000313" key="9">
    <source>
        <dbReference type="Proteomes" id="UP000006727"/>
    </source>
</evidence>
<reference evidence="8 9" key="2">
    <citation type="journal article" date="2018" name="Plant J.">
        <title>The Physcomitrella patens chromosome-scale assembly reveals moss genome structure and evolution.</title>
        <authorList>
            <person name="Lang D."/>
            <person name="Ullrich K.K."/>
            <person name="Murat F."/>
            <person name="Fuchs J."/>
            <person name="Jenkins J."/>
            <person name="Haas F.B."/>
            <person name="Piednoel M."/>
            <person name="Gundlach H."/>
            <person name="Van Bel M."/>
            <person name="Meyberg R."/>
            <person name="Vives C."/>
            <person name="Morata J."/>
            <person name="Symeonidi A."/>
            <person name="Hiss M."/>
            <person name="Muchero W."/>
            <person name="Kamisugi Y."/>
            <person name="Saleh O."/>
            <person name="Blanc G."/>
            <person name="Decker E.L."/>
            <person name="van Gessel N."/>
            <person name="Grimwood J."/>
            <person name="Hayes R.D."/>
            <person name="Graham S.W."/>
            <person name="Gunter L.E."/>
            <person name="McDaniel S.F."/>
            <person name="Hoernstein S.N.W."/>
            <person name="Larsson A."/>
            <person name="Li F.W."/>
            <person name="Perroud P.F."/>
            <person name="Phillips J."/>
            <person name="Ranjan P."/>
            <person name="Rokshar D.S."/>
            <person name="Rothfels C.J."/>
            <person name="Schneider L."/>
            <person name="Shu S."/>
            <person name="Stevenson D.W."/>
            <person name="Thummler F."/>
            <person name="Tillich M."/>
            <person name="Villarreal Aguilar J.C."/>
            <person name="Widiez T."/>
            <person name="Wong G.K."/>
            <person name="Wymore A."/>
            <person name="Zhang Y."/>
            <person name="Zimmer A.D."/>
            <person name="Quatrano R.S."/>
            <person name="Mayer K.F.X."/>
            <person name="Goodstein D."/>
            <person name="Casacuberta J.M."/>
            <person name="Vandepoele K."/>
            <person name="Reski R."/>
            <person name="Cuming A.C."/>
            <person name="Tuskan G.A."/>
            <person name="Maumus F."/>
            <person name="Salse J."/>
            <person name="Schmutz J."/>
            <person name="Rensing S.A."/>
        </authorList>
    </citation>
    <scope>NUCLEOTIDE SEQUENCE [LARGE SCALE GENOMIC DNA]</scope>
    <source>
        <strain evidence="8 9">cv. Gransden 2004</strain>
    </source>
</reference>
<gene>
    <name evidence="8" type="primary">LOC112277968</name>
</gene>
<dbReference type="EnsemblPlants" id="Pp3c26_14030V3.2">
    <property type="protein sequence ID" value="Pp3c26_14030V3.2"/>
    <property type="gene ID" value="Pp3c26_14030"/>
</dbReference>
<dbReference type="OrthoDB" id="415696at2759"/>
<dbReference type="NCBIfam" id="TIGR00365">
    <property type="entry name" value="Grx4 family monothiol glutaredoxin"/>
    <property type="match status" value="1"/>
</dbReference>
<dbReference type="InParanoid" id="A0A7I4CSH5"/>
<evidence type="ECO:0000256" key="3">
    <source>
        <dbReference type="ARBA" id="ARBA00022723"/>
    </source>
</evidence>
<dbReference type="InterPro" id="IPR033658">
    <property type="entry name" value="GRX_PICOT-like"/>
</dbReference>
<name>A0A7I4CSH5_PHYPA</name>
<keyword evidence="3" id="KW-0479">Metal-binding</keyword>